<feature type="region of interest" description="Disordered" evidence="1">
    <location>
        <begin position="333"/>
        <end position="359"/>
    </location>
</feature>
<feature type="region of interest" description="Disordered" evidence="1">
    <location>
        <begin position="259"/>
        <end position="283"/>
    </location>
</feature>
<proteinExistence type="predicted"/>
<sequence>MKHSRKNRGKKTLKLNKRSINKRAGAIVKALESSVEGVINLVGNTVEVGNTALKTTNSIVGLPGKVVDATGKIVDATGNTGAIVVDTVGEVTKATGDTGVEGLKTSSKLLRATGEVFEVSGEAASKNLEEGAKLTAEGLSQSRNVVSRVGDVGDTALVGTNQTLGGVFSMVPTILGSISTALKQSTDLVAHTGSEIVITTKDIISLPVAIIRFPILALKKVFDTLNAKLTTTTNPQEIQAIKEDQSKIIAEIAKTEKKAEETEKQLIENPETSTIKPDEPSKITNDLAVSTGTVVNDLDGELQTDDGKAALNELAIVADKLEQKRDELETREAQLEQIKQGGKRTRKNRKNSTRNKSKK</sequence>
<evidence type="ECO:0000256" key="1">
    <source>
        <dbReference type="SAM" id="MobiDB-lite"/>
    </source>
</evidence>
<evidence type="ECO:0000313" key="2">
    <source>
        <dbReference type="EMBL" id="QHU10026.1"/>
    </source>
</evidence>
<protein>
    <submittedName>
        <fullName evidence="2">Uncharacterized protein</fullName>
    </submittedName>
</protein>
<dbReference type="EMBL" id="MN740749">
    <property type="protein sequence ID" value="QHU10026.1"/>
    <property type="molecule type" value="Genomic_DNA"/>
</dbReference>
<dbReference type="AlphaFoldDB" id="A0A6C0JYY0"/>
<organism evidence="2">
    <name type="scientific">viral metagenome</name>
    <dbReference type="NCBI Taxonomy" id="1070528"/>
    <lineage>
        <taxon>unclassified sequences</taxon>
        <taxon>metagenomes</taxon>
        <taxon>organismal metagenomes</taxon>
    </lineage>
</organism>
<reference evidence="2" key="1">
    <citation type="journal article" date="2020" name="Nature">
        <title>Giant virus diversity and host interactions through global metagenomics.</title>
        <authorList>
            <person name="Schulz F."/>
            <person name="Roux S."/>
            <person name="Paez-Espino D."/>
            <person name="Jungbluth S."/>
            <person name="Walsh D.A."/>
            <person name="Denef V.J."/>
            <person name="McMahon K.D."/>
            <person name="Konstantinidis K.T."/>
            <person name="Eloe-Fadrosh E.A."/>
            <person name="Kyrpides N.C."/>
            <person name="Woyke T."/>
        </authorList>
    </citation>
    <scope>NUCLEOTIDE SEQUENCE</scope>
    <source>
        <strain evidence="2">GVMAG-S-1101164-67</strain>
    </source>
</reference>
<accession>A0A6C0JYY0</accession>
<name>A0A6C0JYY0_9ZZZZ</name>
<feature type="compositionally biased region" description="Basic residues" evidence="1">
    <location>
        <begin position="341"/>
        <end position="359"/>
    </location>
</feature>